<feature type="binding site" evidence="5">
    <location>
        <position position="37"/>
    </location>
    <ligand>
        <name>S-adenosyl-L-methionine</name>
        <dbReference type="ChEBI" id="CHEBI:59789"/>
    </ligand>
</feature>
<keyword evidence="3 5" id="KW-0949">S-adenosyl-L-methionine</keyword>
<dbReference type="PANTHER" id="PTHR11727">
    <property type="entry name" value="DIMETHYLADENOSINE TRANSFERASE"/>
    <property type="match status" value="1"/>
</dbReference>
<accession>A0A075G3B2</accession>
<evidence type="ECO:0000256" key="1">
    <source>
        <dbReference type="ARBA" id="ARBA00022603"/>
    </source>
</evidence>
<gene>
    <name evidence="7" type="primary">ksgA</name>
</gene>
<dbReference type="CDD" id="cd02440">
    <property type="entry name" value="AdoMet_MTases"/>
    <property type="match status" value="1"/>
</dbReference>
<dbReference type="InterPro" id="IPR020598">
    <property type="entry name" value="rRNA_Ade_methylase_Trfase_N"/>
</dbReference>
<dbReference type="PANTHER" id="PTHR11727:SF7">
    <property type="entry name" value="DIMETHYLADENOSINE TRANSFERASE-RELATED"/>
    <property type="match status" value="1"/>
</dbReference>
<reference evidence="7" key="1">
    <citation type="journal article" date="2014" name="Genome Biol. Evol.">
        <title>Pangenome evidence for extensive interdomain horizontal transfer affecting lineage core and shell genes in uncultured planktonic thaumarchaeota and euryarchaeota.</title>
        <authorList>
            <person name="Deschamps P."/>
            <person name="Zivanovic Y."/>
            <person name="Moreira D."/>
            <person name="Rodriguez-Valera F."/>
            <person name="Lopez-Garcia P."/>
        </authorList>
    </citation>
    <scope>NUCLEOTIDE SEQUENCE</scope>
</reference>
<dbReference type="PROSITE" id="PS51689">
    <property type="entry name" value="SAM_RNA_A_N6_MT"/>
    <property type="match status" value="1"/>
</dbReference>
<dbReference type="AlphaFoldDB" id="A0A075G3B2"/>
<evidence type="ECO:0000313" key="7">
    <source>
        <dbReference type="EMBL" id="AIE97919.1"/>
    </source>
</evidence>
<dbReference type="GO" id="GO:0052908">
    <property type="term" value="F:16S rRNA (adenine(1518)-N(6)/adenine(1519)-N(6))-dimethyltransferase activity"/>
    <property type="evidence" value="ECO:0007669"/>
    <property type="project" value="UniProtKB-EC"/>
</dbReference>
<comment type="similarity">
    <text evidence="5">Belongs to the class I-like SAM-binding methyltransferase superfamily. rRNA adenine N(6)-methyltransferase family.</text>
</comment>
<organism evidence="7">
    <name type="scientific">uncultured marine thaumarchaeote KM3_03_D08</name>
    <dbReference type="NCBI Taxonomy" id="1455960"/>
    <lineage>
        <taxon>Archaea</taxon>
        <taxon>Nitrososphaerota</taxon>
        <taxon>environmental samples</taxon>
    </lineage>
</organism>
<feature type="binding site" evidence="5">
    <location>
        <position position="58"/>
    </location>
    <ligand>
        <name>S-adenosyl-L-methionine</name>
        <dbReference type="ChEBI" id="CHEBI:59789"/>
    </ligand>
</feature>
<dbReference type="Pfam" id="PF00398">
    <property type="entry name" value="RrnaAD"/>
    <property type="match status" value="1"/>
</dbReference>
<feature type="binding site" evidence="5">
    <location>
        <position position="97"/>
    </location>
    <ligand>
        <name>S-adenosyl-L-methionine</name>
        <dbReference type="ChEBI" id="CHEBI:59789"/>
    </ligand>
</feature>
<feature type="binding site" evidence="5">
    <location>
        <position position="12"/>
    </location>
    <ligand>
        <name>S-adenosyl-L-methionine</name>
        <dbReference type="ChEBI" id="CHEBI:59789"/>
    </ligand>
</feature>
<protein>
    <submittedName>
        <fullName evidence="7">Ribosomal RNA adenine methylase transferase (KsgA)</fullName>
        <ecNumber evidence="7">2.1.1.182</ecNumber>
    </submittedName>
</protein>
<evidence type="ECO:0000259" key="6">
    <source>
        <dbReference type="SMART" id="SM00650"/>
    </source>
</evidence>
<dbReference type="GO" id="GO:0003723">
    <property type="term" value="F:RNA binding"/>
    <property type="evidence" value="ECO:0007669"/>
    <property type="project" value="UniProtKB-UniRule"/>
</dbReference>
<dbReference type="InterPro" id="IPR029063">
    <property type="entry name" value="SAM-dependent_MTases_sf"/>
</dbReference>
<evidence type="ECO:0000256" key="4">
    <source>
        <dbReference type="ARBA" id="ARBA00022884"/>
    </source>
</evidence>
<name>A0A075G3B2_9ARCH</name>
<evidence type="ECO:0000256" key="3">
    <source>
        <dbReference type="ARBA" id="ARBA00022691"/>
    </source>
</evidence>
<dbReference type="EC" id="2.1.1.182" evidence="7"/>
<feature type="domain" description="Ribosomal RNA adenine methylase transferase N-terminal" evidence="6">
    <location>
        <begin position="17"/>
        <end position="179"/>
    </location>
</feature>
<feature type="binding site" evidence="5">
    <location>
        <position position="83"/>
    </location>
    <ligand>
        <name>S-adenosyl-L-methionine</name>
        <dbReference type="ChEBI" id="CHEBI:59789"/>
    </ligand>
</feature>
<evidence type="ECO:0000256" key="5">
    <source>
        <dbReference type="PROSITE-ProRule" id="PRU01026"/>
    </source>
</evidence>
<keyword evidence="4 5" id="KW-0694">RNA-binding</keyword>
<dbReference type="Gene3D" id="3.40.50.150">
    <property type="entry name" value="Vaccinia Virus protein VP39"/>
    <property type="match status" value="1"/>
</dbReference>
<dbReference type="InterPro" id="IPR001737">
    <property type="entry name" value="KsgA/Erm"/>
</dbReference>
<dbReference type="SMART" id="SM00650">
    <property type="entry name" value="rADc"/>
    <property type="match status" value="1"/>
</dbReference>
<feature type="binding site" evidence="5">
    <location>
        <position position="10"/>
    </location>
    <ligand>
        <name>S-adenosyl-L-methionine</name>
        <dbReference type="ChEBI" id="CHEBI:59789"/>
    </ligand>
</feature>
<proteinExistence type="inferred from homology"/>
<dbReference type="SUPFAM" id="SSF53335">
    <property type="entry name" value="S-adenosyl-L-methionine-dependent methyltransferases"/>
    <property type="match status" value="1"/>
</dbReference>
<evidence type="ECO:0000256" key="2">
    <source>
        <dbReference type="ARBA" id="ARBA00022679"/>
    </source>
</evidence>
<keyword evidence="1 5" id="KW-0489">Methyltransferase</keyword>
<keyword evidence="2 5" id="KW-0808">Transferase</keyword>
<sequence length="235" mass="27141">MNKRKKFGQHFLTSTSIAKFIVNESKITKNDLVYEIGIGKGVLVPLLCRYAKHVITTEIDKKLYDDAIRNFSKLPNLTINKGDGFKNEPEFDIFVSNLPYSKSRIAIQWLLQKKFSLAMIMVQRDFAEKLLTNSMKERRAISVLSQYGFDMKIIKKVKNTNFSPQPKVDSVVLKITRNQIVTKELIETINKLFSYRRKTIQNIVKNFGITIKSDSRLEDMNNNEIIKLAKKISSV</sequence>
<dbReference type="EMBL" id="KF900519">
    <property type="protein sequence ID" value="AIE97919.1"/>
    <property type="molecule type" value="Genomic_DNA"/>
</dbReference>